<protein>
    <submittedName>
        <fullName evidence="2">Uncharacterized protein</fullName>
    </submittedName>
</protein>
<keyword evidence="1" id="KW-0472">Membrane</keyword>
<proteinExistence type="predicted"/>
<dbReference type="Proteomes" id="UP001431209">
    <property type="component" value="Unassembled WGS sequence"/>
</dbReference>
<keyword evidence="3" id="KW-1185">Reference proteome</keyword>
<accession>A0AAW2YQA6</accession>
<feature type="transmembrane region" description="Helical" evidence="1">
    <location>
        <begin position="62"/>
        <end position="81"/>
    </location>
</feature>
<feature type="transmembrane region" description="Helical" evidence="1">
    <location>
        <begin position="352"/>
        <end position="378"/>
    </location>
</feature>
<feature type="transmembrane region" description="Helical" evidence="1">
    <location>
        <begin position="188"/>
        <end position="209"/>
    </location>
</feature>
<keyword evidence="1" id="KW-1133">Transmembrane helix</keyword>
<feature type="transmembrane region" description="Helical" evidence="1">
    <location>
        <begin position="414"/>
        <end position="437"/>
    </location>
</feature>
<feature type="non-terminal residue" evidence="2">
    <location>
        <position position="742"/>
    </location>
</feature>
<comment type="caution">
    <text evidence="2">The sequence shown here is derived from an EMBL/GenBank/DDBJ whole genome shotgun (WGS) entry which is preliminary data.</text>
</comment>
<feature type="transmembrane region" description="Helical" evidence="1">
    <location>
        <begin position="561"/>
        <end position="588"/>
    </location>
</feature>
<gene>
    <name evidence="2" type="ORF">AKO1_007960</name>
</gene>
<evidence type="ECO:0000256" key="1">
    <source>
        <dbReference type="SAM" id="Phobius"/>
    </source>
</evidence>
<feature type="transmembrane region" description="Helical" evidence="1">
    <location>
        <begin position="36"/>
        <end position="56"/>
    </location>
</feature>
<sequence length="742" mass="85409">MIRQTKLNLGIFGCPLFIWQGQPLVDWITDNVRLRWFATAFITSFVLSITTAFFFTKEWSHVFSNPTTWVTLIVSAPILFVNNPRSNIFTVFCACIYMLFVPLSLYEMVVSITNMNTLNKVSLEAVGRANEITDFLLPIPIGDSHLNVTYYNNTELLGILGNMTENLEPVAVQLYNGVYIPHGLYTSVLHSFFDLGGVTVVVILFYLCYKNGSQQFYRRKRESYYKHVQGLFLIRHIHQSQKYLLNNKDSLKDMFYATDTKGTTDTDFSDVEDEDDVISDVDHDEYLPTHVVEQSSATHVVALNVIRSLLVRLKDNVVGLFNKIRTLVRKKYPKYKKTNKNRYEAFFFGQRFIIGTVTGLAVMMWPILSVLVYTGYYVAPVLSTSSYMIMKVYTALCVSELKFICLLPPNGVNALFYVFVTSVTVLLYTSPIVAFLIQMKNAYNMRDEYKKLILKMRVGDYNGIDASKYSPASSFLYIGKQASHYFIGSIAIMIAMTLCVSILTIVVLLLILFFFVNYDLFGRFLLYCFQFVFPILITILVGWIPWWIIEKVFIVSGKKWVRFYVFYSYFEILSIVYSYCVGFVSAVFKRLIGPIFSNILNISRLDRVPSSHNLHSDPTYKTYMSTVLMDHRHNNPILCVFADLTKRMLYARTHSLSEENSSNNIFSERKDLLINVCQPEKSKSRNTARLVKYLALLQTLNSNPELRSKKNRSTIKEDYLLFTGINPLQKATENTPLLNVDE</sequence>
<feature type="transmembrane region" description="Helical" evidence="1">
    <location>
        <begin position="524"/>
        <end position="549"/>
    </location>
</feature>
<dbReference type="EMBL" id="JAOPGA020000502">
    <property type="protein sequence ID" value="KAL0479113.1"/>
    <property type="molecule type" value="Genomic_DNA"/>
</dbReference>
<keyword evidence="1" id="KW-0812">Transmembrane</keyword>
<evidence type="ECO:0000313" key="3">
    <source>
        <dbReference type="Proteomes" id="UP001431209"/>
    </source>
</evidence>
<reference evidence="2 3" key="1">
    <citation type="submission" date="2024-03" db="EMBL/GenBank/DDBJ databases">
        <title>The Acrasis kona genome and developmental transcriptomes reveal deep origins of eukaryotic multicellular pathways.</title>
        <authorList>
            <person name="Sheikh S."/>
            <person name="Fu C.-J."/>
            <person name="Brown M.W."/>
            <person name="Baldauf S.L."/>
        </authorList>
    </citation>
    <scope>NUCLEOTIDE SEQUENCE [LARGE SCALE GENOMIC DNA]</scope>
    <source>
        <strain evidence="2 3">ATCC MYA-3509</strain>
    </source>
</reference>
<dbReference type="AlphaFoldDB" id="A0AAW2YQA6"/>
<feature type="transmembrane region" description="Helical" evidence="1">
    <location>
        <begin position="485"/>
        <end position="518"/>
    </location>
</feature>
<evidence type="ECO:0000313" key="2">
    <source>
        <dbReference type="EMBL" id="KAL0479113.1"/>
    </source>
</evidence>
<feature type="transmembrane region" description="Helical" evidence="1">
    <location>
        <begin position="88"/>
        <end position="106"/>
    </location>
</feature>
<name>A0AAW2YQA6_9EUKA</name>
<organism evidence="2 3">
    <name type="scientific">Acrasis kona</name>
    <dbReference type="NCBI Taxonomy" id="1008807"/>
    <lineage>
        <taxon>Eukaryota</taxon>
        <taxon>Discoba</taxon>
        <taxon>Heterolobosea</taxon>
        <taxon>Tetramitia</taxon>
        <taxon>Eutetramitia</taxon>
        <taxon>Acrasidae</taxon>
        <taxon>Acrasis</taxon>
    </lineage>
</organism>